<dbReference type="AlphaFoldDB" id="A0A1S2VC48"/>
<gene>
    <name evidence="2" type="ORF">BLX24_25245</name>
</gene>
<feature type="domain" description="Protein glutaminase" evidence="1">
    <location>
        <begin position="3"/>
        <end position="80"/>
    </location>
</feature>
<proteinExistence type="predicted"/>
<dbReference type="Pfam" id="PF18626">
    <property type="entry name" value="Gln_deamidase_2"/>
    <property type="match status" value="1"/>
</dbReference>
<dbReference type="Proteomes" id="UP000181790">
    <property type="component" value="Unassembled WGS sequence"/>
</dbReference>
<evidence type="ECO:0000259" key="1">
    <source>
        <dbReference type="Pfam" id="PF18626"/>
    </source>
</evidence>
<accession>A0A1S2VC48</accession>
<name>A0A1S2VC48_9BACT</name>
<organism evidence="2 3">
    <name type="scientific">Arsenicibacter rosenii</name>
    <dbReference type="NCBI Taxonomy" id="1750698"/>
    <lineage>
        <taxon>Bacteria</taxon>
        <taxon>Pseudomonadati</taxon>
        <taxon>Bacteroidota</taxon>
        <taxon>Cytophagia</taxon>
        <taxon>Cytophagales</taxon>
        <taxon>Spirosomataceae</taxon>
        <taxon>Arsenicibacter</taxon>
    </lineage>
</organism>
<evidence type="ECO:0000313" key="2">
    <source>
        <dbReference type="EMBL" id="OIN56337.1"/>
    </source>
</evidence>
<reference evidence="2 3" key="1">
    <citation type="submission" date="2016-10" db="EMBL/GenBank/DDBJ databases">
        <title>Arsenicibacter rosenii gen. nov., sp. nov., an efficient arsenic-methylating bacterium isolated from an arsenic-contaminated paddy soil.</title>
        <authorList>
            <person name="Huang K."/>
        </authorList>
    </citation>
    <scope>NUCLEOTIDE SEQUENCE [LARGE SCALE GENOMIC DNA]</scope>
    <source>
        <strain evidence="2 3">SM-1</strain>
    </source>
</reference>
<keyword evidence="3" id="KW-1185">Reference proteome</keyword>
<dbReference type="Gene3D" id="3.10.620.30">
    <property type="match status" value="1"/>
</dbReference>
<protein>
    <recommendedName>
        <fullName evidence="1">Protein glutaminase domain-containing protein</fullName>
    </recommendedName>
</protein>
<dbReference type="EMBL" id="MORL01000024">
    <property type="protein sequence ID" value="OIN56337.1"/>
    <property type="molecule type" value="Genomic_DNA"/>
</dbReference>
<evidence type="ECO:0000313" key="3">
    <source>
        <dbReference type="Proteomes" id="UP000181790"/>
    </source>
</evidence>
<comment type="caution">
    <text evidence="2">The sequence shown here is derived from an EMBL/GenBank/DDBJ whole genome shotgun (WGS) entry which is preliminary data.</text>
</comment>
<dbReference type="InterPro" id="IPR041325">
    <property type="entry name" value="Gln_deamidase_2"/>
</dbReference>
<sequence length="255" mass="30009">MVLNKQGVPNRKVWLFSPCRYKTGAYEAICLPDPNSITVDGMISWGYHVATLVEDPLLGELVYDYFINTERPLRLQEWISIQGLSTYQLRVEPAHNYLFYSESAPDQLESLFTGEFFRYEGEALEGEWVAKGLAVNQTAYDFYLEEIKTRPEGQLRYEYQLLVGNINTFETIIRDQQEPAELPAGLVQKHHRLLAHYQQRYEYYLARWRTQLLLLEQPEMVNWQPEEPRTHLPYSWHTNNYVHDDLILSNPMGLN</sequence>